<evidence type="ECO:0000256" key="5">
    <source>
        <dbReference type="ARBA" id="ARBA00022737"/>
    </source>
</evidence>
<evidence type="ECO:0000313" key="11">
    <source>
        <dbReference type="EMBL" id="MBA0771907.1"/>
    </source>
</evidence>
<reference evidence="11 12" key="1">
    <citation type="journal article" date="2019" name="Genome Biol. Evol.">
        <title>Insights into the evolution of the New World diploid cottons (Gossypium, subgenus Houzingenia) based on genome sequencing.</title>
        <authorList>
            <person name="Grover C.E."/>
            <person name="Arick M.A. 2nd"/>
            <person name="Thrash A."/>
            <person name="Conover J.L."/>
            <person name="Sanders W.S."/>
            <person name="Peterson D.G."/>
            <person name="Frelichowski J.E."/>
            <person name="Scheffler J.A."/>
            <person name="Scheffler B.E."/>
            <person name="Wendel J.F."/>
        </authorList>
    </citation>
    <scope>NUCLEOTIDE SEQUENCE [LARGE SCALE GENOMIC DNA]</scope>
    <source>
        <strain evidence="11">8</strain>
        <tissue evidence="11">Leaf</tissue>
    </source>
</reference>
<dbReference type="SMART" id="SM00239">
    <property type="entry name" value="C2"/>
    <property type="match status" value="1"/>
</dbReference>
<gene>
    <name evidence="11" type="ORF">Gotri_007369</name>
</gene>
<feature type="domain" description="C2" evidence="9">
    <location>
        <begin position="1"/>
        <end position="145"/>
    </location>
</feature>
<feature type="domain" description="PLD phosphodiesterase" evidence="10">
    <location>
        <begin position="313"/>
        <end position="348"/>
    </location>
</feature>
<organism evidence="11 12">
    <name type="scientific">Gossypium trilobum</name>
    <dbReference type="NCBI Taxonomy" id="34281"/>
    <lineage>
        <taxon>Eukaryota</taxon>
        <taxon>Viridiplantae</taxon>
        <taxon>Streptophyta</taxon>
        <taxon>Embryophyta</taxon>
        <taxon>Tracheophyta</taxon>
        <taxon>Spermatophyta</taxon>
        <taxon>Magnoliopsida</taxon>
        <taxon>eudicotyledons</taxon>
        <taxon>Gunneridae</taxon>
        <taxon>Pentapetalae</taxon>
        <taxon>rosids</taxon>
        <taxon>malvids</taxon>
        <taxon>Malvales</taxon>
        <taxon>Malvaceae</taxon>
        <taxon>Malvoideae</taxon>
        <taxon>Gossypium</taxon>
    </lineage>
</organism>
<proteinExistence type="inferred from homology"/>
<dbReference type="PANTHER" id="PTHR18896:SF86">
    <property type="entry name" value="PHOSPHOLIPASE D DELTA"/>
    <property type="match status" value="1"/>
</dbReference>
<dbReference type="CDD" id="cd04015">
    <property type="entry name" value="C2_plant_PLD"/>
    <property type="match status" value="1"/>
</dbReference>
<evidence type="ECO:0000256" key="1">
    <source>
        <dbReference type="ARBA" id="ARBA00000798"/>
    </source>
</evidence>
<evidence type="ECO:0000313" key="12">
    <source>
        <dbReference type="Proteomes" id="UP000593568"/>
    </source>
</evidence>
<name>A0A7J9EFW5_9ROSI</name>
<evidence type="ECO:0000259" key="10">
    <source>
        <dbReference type="PROSITE" id="PS50035"/>
    </source>
</evidence>
<dbReference type="EC" id="3.1.4.4" evidence="4"/>
<dbReference type="GO" id="GO:0005886">
    <property type="term" value="C:plasma membrane"/>
    <property type="evidence" value="ECO:0007669"/>
    <property type="project" value="TreeGrafter"/>
</dbReference>
<keyword evidence="7" id="KW-0442">Lipid degradation</keyword>
<dbReference type="PROSITE" id="PS50004">
    <property type="entry name" value="C2"/>
    <property type="match status" value="1"/>
</dbReference>
<dbReference type="Pfam" id="PF00168">
    <property type="entry name" value="C2"/>
    <property type="match status" value="1"/>
</dbReference>
<dbReference type="InterPro" id="IPR035892">
    <property type="entry name" value="C2_domain_sf"/>
</dbReference>
<accession>A0A7J9EFW5</accession>
<dbReference type="PROSITE" id="PS50035">
    <property type="entry name" value="PLD"/>
    <property type="match status" value="1"/>
</dbReference>
<keyword evidence="8" id="KW-0443">Lipid metabolism</keyword>
<dbReference type="GO" id="GO:0009395">
    <property type="term" value="P:phospholipid catabolic process"/>
    <property type="evidence" value="ECO:0007669"/>
    <property type="project" value="TreeGrafter"/>
</dbReference>
<dbReference type="SUPFAM" id="SSF56024">
    <property type="entry name" value="Phospholipase D/nuclease"/>
    <property type="match status" value="1"/>
</dbReference>
<evidence type="ECO:0000256" key="6">
    <source>
        <dbReference type="ARBA" id="ARBA00022801"/>
    </source>
</evidence>
<dbReference type="GO" id="GO:0004630">
    <property type="term" value="F:phospholipase D activity"/>
    <property type="evidence" value="ECO:0007669"/>
    <property type="project" value="UniProtKB-EC"/>
</dbReference>
<evidence type="ECO:0000256" key="8">
    <source>
        <dbReference type="ARBA" id="ARBA00023098"/>
    </source>
</evidence>
<dbReference type="EMBL" id="JABEZW010000008">
    <property type="protein sequence ID" value="MBA0771907.1"/>
    <property type="molecule type" value="Genomic_DNA"/>
</dbReference>
<dbReference type="Gene3D" id="3.30.870.10">
    <property type="entry name" value="Endonuclease Chain A"/>
    <property type="match status" value="1"/>
</dbReference>
<evidence type="ECO:0000256" key="7">
    <source>
        <dbReference type="ARBA" id="ARBA00022963"/>
    </source>
</evidence>
<keyword evidence="5" id="KW-0677">Repeat</keyword>
<evidence type="ECO:0000256" key="3">
    <source>
        <dbReference type="ARBA" id="ARBA00010683"/>
    </source>
</evidence>
<dbReference type="Gene3D" id="2.60.40.150">
    <property type="entry name" value="C2 domain"/>
    <property type="match status" value="1"/>
</dbReference>
<dbReference type="InterPro" id="IPR000008">
    <property type="entry name" value="C2_dom"/>
</dbReference>
<comment type="catalytic activity">
    <reaction evidence="1">
        <text>a 1,2-diacyl-sn-glycero-3-phosphocholine + H2O = a 1,2-diacyl-sn-glycero-3-phosphate + choline + H(+)</text>
        <dbReference type="Rhea" id="RHEA:14445"/>
        <dbReference type="ChEBI" id="CHEBI:15354"/>
        <dbReference type="ChEBI" id="CHEBI:15377"/>
        <dbReference type="ChEBI" id="CHEBI:15378"/>
        <dbReference type="ChEBI" id="CHEBI:57643"/>
        <dbReference type="ChEBI" id="CHEBI:58608"/>
        <dbReference type="EC" id="3.1.4.4"/>
    </reaction>
</comment>
<dbReference type="InterPro" id="IPR001736">
    <property type="entry name" value="PLipase_D/transphosphatidylase"/>
</dbReference>
<sequence length="374" mass="42134">MEEASKQQIYLHGDLDLTIVEARRLPNMDFMVNRLRSCLTCEPCKSPAQTAAKEGDSKIRGHRKIITSDPYVTVCLPQATVARTRVLKNSQNPKWNEHFIIPLAHPVTELDINVKDNDLFGADAIGTAKISASRIATGEHITGWFPLIGPSGKPPKPDSAIYLDMKFTPCENNPLYKQGVASDPEQAGVRHTYFPLRKGSQVTLYQDAHVTDDLLPKIELDDGKVYSPAKCWEDICYAISEAHHLVYIVGWSVFHKAGVMQTHDEETLKFFKHSSVTCVLAPRYASRYWITLINLFPAYSGFWIFDRSNVVGTMFTHHQKCVLVDTQGAGNNRKITAFVGGIDLCDGRYDTPEHRILRDLDNVFKDDFHNPTFP</sequence>
<dbReference type="InterPro" id="IPR015679">
    <property type="entry name" value="PLipase_D_fam"/>
</dbReference>
<keyword evidence="6" id="KW-0378">Hydrolase</keyword>
<dbReference type="PANTHER" id="PTHR18896">
    <property type="entry name" value="PHOSPHOLIPASE D"/>
    <property type="match status" value="1"/>
</dbReference>
<protein>
    <recommendedName>
        <fullName evidence="4">phospholipase D</fullName>
        <ecNumber evidence="4">3.1.4.4</ecNumber>
    </recommendedName>
</protein>
<dbReference type="SUPFAM" id="SSF49562">
    <property type="entry name" value="C2 domain (Calcium/lipid-binding domain, CaLB)"/>
    <property type="match status" value="1"/>
</dbReference>
<dbReference type="Proteomes" id="UP000593568">
    <property type="component" value="Unassembled WGS sequence"/>
</dbReference>
<comment type="similarity">
    <text evidence="3">Belongs to the phospholipase D family. C2-PLD subfamily.</text>
</comment>
<feature type="non-terminal residue" evidence="11">
    <location>
        <position position="1"/>
    </location>
</feature>
<evidence type="ECO:0000256" key="2">
    <source>
        <dbReference type="ARBA" id="ARBA00001913"/>
    </source>
</evidence>
<dbReference type="AlphaFoldDB" id="A0A7J9EFW5"/>
<evidence type="ECO:0000256" key="4">
    <source>
        <dbReference type="ARBA" id="ARBA00012027"/>
    </source>
</evidence>
<comment type="cofactor">
    <cofactor evidence="2">
        <name>Ca(2+)</name>
        <dbReference type="ChEBI" id="CHEBI:29108"/>
    </cofactor>
</comment>
<comment type="caution">
    <text evidence="11">The sequence shown here is derived from an EMBL/GenBank/DDBJ whole genome shotgun (WGS) entry which is preliminary data.</text>
</comment>
<keyword evidence="12" id="KW-1185">Reference proteome</keyword>
<evidence type="ECO:0000259" key="9">
    <source>
        <dbReference type="PROSITE" id="PS50004"/>
    </source>
</evidence>